<evidence type="ECO:0000256" key="1">
    <source>
        <dbReference type="SAM" id="SignalP"/>
    </source>
</evidence>
<protein>
    <submittedName>
        <fullName evidence="2">Putative secreted peptide</fullName>
    </submittedName>
</protein>
<organism evidence="2">
    <name type="scientific">Anopheles braziliensis</name>
    <dbReference type="NCBI Taxonomy" id="58242"/>
    <lineage>
        <taxon>Eukaryota</taxon>
        <taxon>Metazoa</taxon>
        <taxon>Ecdysozoa</taxon>
        <taxon>Arthropoda</taxon>
        <taxon>Hexapoda</taxon>
        <taxon>Insecta</taxon>
        <taxon>Pterygota</taxon>
        <taxon>Neoptera</taxon>
        <taxon>Endopterygota</taxon>
        <taxon>Diptera</taxon>
        <taxon>Nematocera</taxon>
        <taxon>Culicoidea</taxon>
        <taxon>Culicidae</taxon>
        <taxon>Anophelinae</taxon>
        <taxon>Anopheles</taxon>
    </lineage>
</organism>
<keyword evidence="1" id="KW-0732">Signal</keyword>
<name>A0A2M3ZW26_9DIPT</name>
<dbReference type="AlphaFoldDB" id="A0A2M3ZW26"/>
<proteinExistence type="predicted"/>
<sequence length="78" mass="8684">MRPLPTMFHVLPCCFVTSVQALNPTVPFCQRAIMGRSVKGIGGRRLLCGSERPLSAALTIPAHKHDMDRLELVVIKDW</sequence>
<accession>A0A2M3ZW26</accession>
<feature type="chain" id="PRO_5014811474" evidence="1">
    <location>
        <begin position="22"/>
        <end position="78"/>
    </location>
</feature>
<feature type="signal peptide" evidence="1">
    <location>
        <begin position="1"/>
        <end position="21"/>
    </location>
</feature>
<reference evidence="2" key="1">
    <citation type="submission" date="2018-01" db="EMBL/GenBank/DDBJ databases">
        <title>An insight into the sialome of Amazonian anophelines.</title>
        <authorList>
            <person name="Ribeiro J.M."/>
            <person name="Scarpassa V."/>
            <person name="Calvo E."/>
        </authorList>
    </citation>
    <scope>NUCLEOTIDE SEQUENCE</scope>
    <source>
        <tissue evidence="2">Salivary glands</tissue>
    </source>
</reference>
<dbReference type="EMBL" id="GGFM01012005">
    <property type="protein sequence ID" value="MBW32756.1"/>
    <property type="molecule type" value="Transcribed_RNA"/>
</dbReference>
<evidence type="ECO:0000313" key="2">
    <source>
        <dbReference type="EMBL" id="MBW32756.1"/>
    </source>
</evidence>